<organism evidence="4 5">
    <name type="scientific">Steccherinum ochraceum</name>
    <dbReference type="NCBI Taxonomy" id="92696"/>
    <lineage>
        <taxon>Eukaryota</taxon>
        <taxon>Fungi</taxon>
        <taxon>Dikarya</taxon>
        <taxon>Basidiomycota</taxon>
        <taxon>Agaricomycotina</taxon>
        <taxon>Agaricomycetes</taxon>
        <taxon>Polyporales</taxon>
        <taxon>Steccherinaceae</taxon>
        <taxon>Steccherinum</taxon>
    </lineage>
</organism>
<comment type="caution">
    <text evidence="4">The sequence shown here is derived from an EMBL/GenBank/DDBJ whole genome shotgun (WGS) entry which is preliminary data.</text>
</comment>
<name>A0A4V2MV71_9APHY</name>
<evidence type="ECO:0000313" key="5">
    <source>
        <dbReference type="Proteomes" id="UP000292702"/>
    </source>
</evidence>
<feature type="region of interest" description="Disordered" evidence="1">
    <location>
        <begin position="301"/>
        <end position="324"/>
    </location>
</feature>
<keyword evidence="2" id="KW-0472">Membrane</keyword>
<evidence type="ECO:0000256" key="1">
    <source>
        <dbReference type="SAM" id="MobiDB-lite"/>
    </source>
</evidence>
<evidence type="ECO:0000256" key="2">
    <source>
        <dbReference type="SAM" id="Phobius"/>
    </source>
</evidence>
<evidence type="ECO:0000259" key="3">
    <source>
        <dbReference type="Pfam" id="PF20151"/>
    </source>
</evidence>
<feature type="transmembrane region" description="Helical" evidence="2">
    <location>
        <begin position="59"/>
        <end position="77"/>
    </location>
</feature>
<proteinExistence type="predicted"/>
<dbReference type="InterPro" id="IPR045340">
    <property type="entry name" value="DUF6533"/>
</dbReference>
<dbReference type="OrthoDB" id="2745134at2759"/>
<dbReference type="Pfam" id="PF20151">
    <property type="entry name" value="DUF6533"/>
    <property type="match status" value="1"/>
</dbReference>
<dbReference type="AlphaFoldDB" id="A0A4V2MV71"/>
<protein>
    <recommendedName>
        <fullName evidence="3">DUF6533 domain-containing protein</fullName>
    </recommendedName>
</protein>
<feature type="transmembrane region" description="Helical" evidence="2">
    <location>
        <begin position="84"/>
        <end position="105"/>
    </location>
</feature>
<accession>A0A4V2MV71</accession>
<sequence>MACQFTSFCLISYDYVLTFPYEVERIWQRKRNAGGILYVVLRYSALVDGILEMTTPTKLWLLGMFCVAIFSAIRVWAICRREPLHLVMVFAVLVLSMFVPAVNIYNFSLSRSFAVEDGMCGVSSVAFQPSFWLQNRALLKDCDDSKDEYCNFSATASVIEYGLLYFVGLLALNIVSLFLDIFQSDATGSTSFRIVANAITTNLIARFILDLRHGQPWYARTNYEPEHEDMPEIQFATHHSLMGDMGATLRRKDSLWCDVPSDESGLDSVHESGEESTGSEGSMKMTEVKCGVVGLGLGSARDSAGSDSHASGSEHGVYEISRAV</sequence>
<keyword evidence="5" id="KW-1185">Reference proteome</keyword>
<feature type="region of interest" description="Disordered" evidence="1">
    <location>
        <begin position="262"/>
        <end position="283"/>
    </location>
</feature>
<reference evidence="4 5" key="1">
    <citation type="submission" date="2018-11" db="EMBL/GenBank/DDBJ databases">
        <title>Genome assembly of Steccherinum ochraceum LE-BIN_3174, the white-rot fungus of the Steccherinaceae family (The Residual Polyporoid clade, Polyporales, Basidiomycota).</title>
        <authorList>
            <person name="Fedorova T.V."/>
            <person name="Glazunova O.A."/>
            <person name="Landesman E.O."/>
            <person name="Moiseenko K.V."/>
            <person name="Psurtseva N.V."/>
            <person name="Savinova O.S."/>
            <person name="Shakhova N.V."/>
            <person name="Tyazhelova T.V."/>
            <person name="Vasina D.V."/>
        </authorList>
    </citation>
    <scope>NUCLEOTIDE SEQUENCE [LARGE SCALE GENOMIC DNA]</scope>
    <source>
        <strain evidence="4 5">LE-BIN_3174</strain>
    </source>
</reference>
<keyword evidence="2" id="KW-1133">Transmembrane helix</keyword>
<evidence type="ECO:0000313" key="4">
    <source>
        <dbReference type="EMBL" id="TCD61337.1"/>
    </source>
</evidence>
<feature type="domain" description="DUF6533" evidence="3">
    <location>
        <begin position="3"/>
        <end position="47"/>
    </location>
</feature>
<feature type="compositionally biased region" description="Low complexity" evidence="1">
    <location>
        <begin position="301"/>
        <end position="315"/>
    </location>
</feature>
<dbReference type="EMBL" id="RWJN01000478">
    <property type="protein sequence ID" value="TCD61337.1"/>
    <property type="molecule type" value="Genomic_DNA"/>
</dbReference>
<dbReference type="Proteomes" id="UP000292702">
    <property type="component" value="Unassembled WGS sequence"/>
</dbReference>
<gene>
    <name evidence="4" type="ORF">EIP91_008580</name>
</gene>
<keyword evidence="2" id="KW-0812">Transmembrane</keyword>
<feature type="transmembrane region" description="Helical" evidence="2">
    <location>
        <begin position="163"/>
        <end position="182"/>
    </location>
</feature>